<feature type="active site" description="Proton acceptor" evidence="2">
    <location>
        <position position="62"/>
    </location>
</feature>
<comment type="similarity">
    <text evidence="1 4">Belongs to the dTDP-4-dehydrorhamnose 3,5-epimerase family.</text>
</comment>
<evidence type="ECO:0000256" key="2">
    <source>
        <dbReference type="PIRSR" id="PIRSR600888-1"/>
    </source>
</evidence>
<dbReference type="SUPFAM" id="SSF51182">
    <property type="entry name" value="RmlC-like cupins"/>
    <property type="match status" value="1"/>
</dbReference>
<dbReference type="Proteomes" id="UP001149140">
    <property type="component" value="Unassembled WGS sequence"/>
</dbReference>
<keyword evidence="4 5" id="KW-0413">Isomerase</keyword>
<dbReference type="EMBL" id="JAPDOD010000037">
    <property type="protein sequence ID" value="MDA0164717.1"/>
    <property type="molecule type" value="Genomic_DNA"/>
</dbReference>
<evidence type="ECO:0000256" key="3">
    <source>
        <dbReference type="PIRSR" id="PIRSR600888-3"/>
    </source>
</evidence>
<dbReference type="GO" id="GO:0019305">
    <property type="term" value="P:dTDP-rhamnose biosynthetic process"/>
    <property type="evidence" value="ECO:0007669"/>
    <property type="project" value="UniProtKB-UniRule"/>
</dbReference>
<feature type="active site" description="Proton donor" evidence="2">
    <location>
        <position position="132"/>
    </location>
</feature>
<dbReference type="GO" id="GO:0000271">
    <property type="term" value="P:polysaccharide biosynthetic process"/>
    <property type="evidence" value="ECO:0007669"/>
    <property type="project" value="TreeGrafter"/>
</dbReference>
<evidence type="ECO:0000313" key="6">
    <source>
        <dbReference type="Proteomes" id="UP001149140"/>
    </source>
</evidence>
<comment type="caution">
    <text evidence="5">The sequence shown here is derived from an EMBL/GenBank/DDBJ whole genome shotgun (WGS) entry which is preliminary data.</text>
</comment>
<evidence type="ECO:0000313" key="5">
    <source>
        <dbReference type="EMBL" id="MDA0164717.1"/>
    </source>
</evidence>
<sequence length="176" mass="19384">MKLVPTPLAGAYVVELEPLRDERGFFARTYDAAQFEAAGLDARIAQCNTSFNAVAGTLRGLHYQAEPHGEGKLVRCTRGAVWDVAVDLRPDSPTYCAWFGVELRAGGADSYYIPAGLAHGFLTLEADSEVHYQMTYHYVPDAARGVRWDDPAFGIRWPGAPVTIADRDATYPDFVR</sequence>
<dbReference type="InterPro" id="IPR011051">
    <property type="entry name" value="RmlC_Cupin_sf"/>
</dbReference>
<comment type="subunit">
    <text evidence="4">Homodimer.</text>
</comment>
<evidence type="ECO:0000256" key="1">
    <source>
        <dbReference type="ARBA" id="ARBA00010154"/>
    </source>
</evidence>
<dbReference type="Gene3D" id="2.60.120.10">
    <property type="entry name" value="Jelly Rolls"/>
    <property type="match status" value="1"/>
</dbReference>
<dbReference type="PANTHER" id="PTHR21047">
    <property type="entry name" value="DTDP-6-DEOXY-D-GLUCOSE-3,5 EPIMERASE"/>
    <property type="match status" value="1"/>
</dbReference>
<comment type="function">
    <text evidence="4">Catalyzes the epimerization of the C3' and C5'positions of dTDP-6-deoxy-D-xylo-4-hexulose, forming dTDP-6-deoxy-L-lyxo-4-hexulose.</text>
</comment>
<accession>A0A9X3S4P8</accession>
<name>A0A9X3S4P8_9ACTN</name>
<feature type="site" description="Participates in a stacking interaction with the thymidine ring of dTDP-4-oxo-6-deoxyglucose" evidence="3">
    <location>
        <position position="138"/>
    </location>
</feature>
<reference evidence="5" key="1">
    <citation type="submission" date="2022-10" db="EMBL/GenBank/DDBJ databases">
        <title>The WGS of Solirubrobacter ginsenosidimutans DSM 21036.</title>
        <authorList>
            <person name="Jiang Z."/>
        </authorList>
    </citation>
    <scope>NUCLEOTIDE SEQUENCE</scope>
    <source>
        <strain evidence="5">DSM 21036</strain>
    </source>
</reference>
<dbReference type="GO" id="GO:0008830">
    <property type="term" value="F:dTDP-4-dehydrorhamnose 3,5-epimerase activity"/>
    <property type="evidence" value="ECO:0007669"/>
    <property type="project" value="UniProtKB-UniRule"/>
</dbReference>
<dbReference type="EC" id="5.1.3.13" evidence="4"/>
<organism evidence="5 6">
    <name type="scientific">Solirubrobacter ginsenosidimutans</name>
    <dbReference type="NCBI Taxonomy" id="490573"/>
    <lineage>
        <taxon>Bacteria</taxon>
        <taxon>Bacillati</taxon>
        <taxon>Actinomycetota</taxon>
        <taxon>Thermoleophilia</taxon>
        <taxon>Solirubrobacterales</taxon>
        <taxon>Solirubrobacteraceae</taxon>
        <taxon>Solirubrobacter</taxon>
    </lineage>
</organism>
<evidence type="ECO:0000256" key="4">
    <source>
        <dbReference type="RuleBase" id="RU364069"/>
    </source>
</evidence>
<dbReference type="NCBIfam" id="TIGR01221">
    <property type="entry name" value="rmlC"/>
    <property type="match status" value="1"/>
</dbReference>
<dbReference type="Pfam" id="PF00908">
    <property type="entry name" value="dTDP_sugar_isom"/>
    <property type="match status" value="1"/>
</dbReference>
<comment type="catalytic activity">
    <reaction evidence="4">
        <text>dTDP-4-dehydro-6-deoxy-alpha-D-glucose = dTDP-4-dehydro-beta-L-rhamnose</text>
        <dbReference type="Rhea" id="RHEA:16969"/>
        <dbReference type="ChEBI" id="CHEBI:57649"/>
        <dbReference type="ChEBI" id="CHEBI:62830"/>
        <dbReference type="EC" id="5.1.3.13"/>
    </reaction>
</comment>
<dbReference type="AlphaFoldDB" id="A0A9X3S4P8"/>
<gene>
    <name evidence="5" type="primary">rfbC</name>
    <name evidence="5" type="ORF">OM076_30900</name>
</gene>
<keyword evidence="6" id="KW-1185">Reference proteome</keyword>
<dbReference type="CDD" id="cd00438">
    <property type="entry name" value="cupin_RmlC"/>
    <property type="match status" value="1"/>
</dbReference>
<proteinExistence type="inferred from homology"/>
<dbReference type="InterPro" id="IPR014710">
    <property type="entry name" value="RmlC-like_jellyroll"/>
</dbReference>
<dbReference type="PANTHER" id="PTHR21047:SF2">
    <property type="entry name" value="THYMIDINE DIPHOSPHO-4-KETO-RHAMNOSE 3,5-EPIMERASE"/>
    <property type="match status" value="1"/>
</dbReference>
<protein>
    <recommendedName>
        <fullName evidence="4">dTDP-4-dehydrorhamnose 3,5-epimerase</fullName>
        <ecNumber evidence="4">5.1.3.13</ecNumber>
    </recommendedName>
    <alternativeName>
        <fullName evidence="4">Thymidine diphospho-4-keto-rhamnose 3,5-epimerase</fullName>
    </alternativeName>
</protein>
<dbReference type="GO" id="GO:0005829">
    <property type="term" value="C:cytosol"/>
    <property type="evidence" value="ECO:0007669"/>
    <property type="project" value="TreeGrafter"/>
</dbReference>
<dbReference type="RefSeq" id="WP_270043968.1">
    <property type="nucleotide sequence ID" value="NZ_JAPDOD010000037.1"/>
</dbReference>
<comment type="pathway">
    <text evidence="4">Carbohydrate biosynthesis; dTDP-L-rhamnose biosynthesis.</text>
</comment>
<dbReference type="InterPro" id="IPR000888">
    <property type="entry name" value="RmlC-like"/>
</dbReference>